<keyword evidence="7" id="KW-0408">Iron</keyword>
<dbReference type="SUPFAM" id="SSF53383">
    <property type="entry name" value="PLP-dependent transferases"/>
    <property type="match status" value="1"/>
</dbReference>
<evidence type="ECO:0000256" key="5">
    <source>
        <dbReference type="ARBA" id="ARBA00022723"/>
    </source>
</evidence>
<evidence type="ECO:0000256" key="2">
    <source>
        <dbReference type="ARBA" id="ARBA00006490"/>
    </source>
</evidence>
<dbReference type="Gene3D" id="3.90.1150.10">
    <property type="entry name" value="Aspartate Aminotransferase, domain 1"/>
    <property type="match status" value="1"/>
</dbReference>
<comment type="cofactor">
    <cofactor evidence="1 10">
        <name>pyridoxal 5'-phosphate</name>
        <dbReference type="ChEBI" id="CHEBI:597326"/>
    </cofactor>
</comment>
<evidence type="ECO:0000256" key="7">
    <source>
        <dbReference type="ARBA" id="ARBA00023004"/>
    </source>
</evidence>
<feature type="domain" description="Aminotransferase class V" evidence="11">
    <location>
        <begin position="4"/>
        <end position="356"/>
    </location>
</feature>
<keyword evidence="6" id="KW-0663">Pyridoxal phosphate</keyword>
<dbReference type="PIRSF" id="PIRSF005572">
    <property type="entry name" value="NifS"/>
    <property type="match status" value="1"/>
</dbReference>
<dbReference type="Gene3D" id="3.40.640.10">
    <property type="entry name" value="Type I PLP-dependent aspartate aminotransferase-like (Major domain)"/>
    <property type="match status" value="1"/>
</dbReference>
<dbReference type="EMBL" id="DVOT01000167">
    <property type="protein sequence ID" value="HIV28160.1"/>
    <property type="molecule type" value="Genomic_DNA"/>
</dbReference>
<evidence type="ECO:0000256" key="3">
    <source>
        <dbReference type="ARBA" id="ARBA00012239"/>
    </source>
</evidence>
<organism evidence="12 13">
    <name type="scientific">Candidatus Ornithocaccomicrobium faecavium</name>
    <dbReference type="NCBI Taxonomy" id="2840890"/>
    <lineage>
        <taxon>Bacteria</taxon>
        <taxon>Bacillati</taxon>
        <taxon>Bacillota</taxon>
        <taxon>Clostridia</taxon>
        <taxon>Candidatus Ornithocaccomicrobium</taxon>
    </lineage>
</organism>
<reference evidence="12" key="1">
    <citation type="submission" date="2020-10" db="EMBL/GenBank/DDBJ databases">
        <authorList>
            <person name="Gilroy R."/>
        </authorList>
    </citation>
    <scope>NUCLEOTIDE SEQUENCE</scope>
    <source>
        <strain evidence="12">CHK183-6373</strain>
    </source>
</reference>
<evidence type="ECO:0000256" key="1">
    <source>
        <dbReference type="ARBA" id="ARBA00001933"/>
    </source>
</evidence>
<gene>
    <name evidence="12" type="ORF">IAA64_09325</name>
</gene>
<accession>A0A9D1P956</accession>
<evidence type="ECO:0000313" key="13">
    <source>
        <dbReference type="Proteomes" id="UP000886884"/>
    </source>
</evidence>
<dbReference type="PANTHER" id="PTHR11601">
    <property type="entry name" value="CYSTEINE DESULFURYLASE FAMILY MEMBER"/>
    <property type="match status" value="1"/>
</dbReference>
<dbReference type="GO" id="GO:0046872">
    <property type="term" value="F:metal ion binding"/>
    <property type="evidence" value="ECO:0007669"/>
    <property type="project" value="UniProtKB-KW"/>
</dbReference>
<dbReference type="PANTHER" id="PTHR11601:SF34">
    <property type="entry name" value="CYSTEINE DESULFURASE"/>
    <property type="match status" value="1"/>
</dbReference>
<name>A0A9D1P956_9FIRM</name>
<dbReference type="InterPro" id="IPR015421">
    <property type="entry name" value="PyrdxlP-dep_Trfase_major"/>
</dbReference>
<evidence type="ECO:0000256" key="8">
    <source>
        <dbReference type="ARBA" id="ARBA00023014"/>
    </source>
</evidence>
<evidence type="ECO:0000256" key="10">
    <source>
        <dbReference type="RuleBase" id="RU004504"/>
    </source>
</evidence>
<dbReference type="InterPro" id="IPR016454">
    <property type="entry name" value="Cysteine_dSase"/>
</dbReference>
<dbReference type="Pfam" id="PF00266">
    <property type="entry name" value="Aminotran_5"/>
    <property type="match status" value="1"/>
</dbReference>
<keyword evidence="8" id="KW-0411">Iron-sulfur</keyword>
<reference evidence="12" key="2">
    <citation type="journal article" date="2021" name="PeerJ">
        <title>Extensive microbial diversity within the chicken gut microbiome revealed by metagenomics and culture.</title>
        <authorList>
            <person name="Gilroy R."/>
            <person name="Ravi A."/>
            <person name="Getino M."/>
            <person name="Pursley I."/>
            <person name="Horton D.L."/>
            <person name="Alikhan N.F."/>
            <person name="Baker D."/>
            <person name="Gharbi K."/>
            <person name="Hall N."/>
            <person name="Watson M."/>
            <person name="Adriaenssens E.M."/>
            <person name="Foster-Nyarko E."/>
            <person name="Jarju S."/>
            <person name="Secka A."/>
            <person name="Antonio M."/>
            <person name="Oren A."/>
            <person name="Chaudhuri R.R."/>
            <person name="La Ragione R."/>
            <person name="Hildebrand F."/>
            <person name="Pallen M.J."/>
        </authorList>
    </citation>
    <scope>NUCLEOTIDE SEQUENCE</scope>
    <source>
        <strain evidence="12">CHK183-6373</strain>
    </source>
</reference>
<dbReference type="Gene3D" id="1.10.260.50">
    <property type="match status" value="1"/>
</dbReference>
<sequence>MISYLDNSATTRPADAVVEAMAQCMREGYFNPSSLYAPAVQAEKRLAACREAILSSLQAREHFCLFTSGGTEANNLAILGSVAAMRGAPPLAVGTTEHPSVLAPFEHLQSLGYPVQRIPVTSEGEVNYAQFHLAEDTALVSFMQVNNETGALLNVERFAAAVRAMAPNALIHIDGVQGYLRAPLSLKNVDMYTLSGHKLHGPKGIGALVVRKGVRLLPRQMGGGQERDLRSGTENTPGIAGLHAAIEAMRQADLSALRKKKDALYEAILAAVPEALRNGPALGAPHILNMSFPGVRGEVLLHALEEKGVYVSTGSACSSKKRKVSAVLTAMAMEPDRAESALRFSLSPYTTMDEIAYAAQALGELYPVLRRFRRK</sequence>
<keyword evidence="5" id="KW-0479">Metal-binding</keyword>
<dbReference type="InterPro" id="IPR000192">
    <property type="entry name" value="Aminotrans_V_dom"/>
</dbReference>
<dbReference type="InterPro" id="IPR015422">
    <property type="entry name" value="PyrdxlP-dep_Trfase_small"/>
</dbReference>
<evidence type="ECO:0000259" key="11">
    <source>
        <dbReference type="Pfam" id="PF00266"/>
    </source>
</evidence>
<dbReference type="Proteomes" id="UP000886884">
    <property type="component" value="Unassembled WGS sequence"/>
</dbReference>
<dbReference type="InterPro" id="IPR015424">
    <property type="entry name" value="PyrdxlP-dep_Trfase"/>
</dbReference>
<dbReference type="PROSITE" id="PS00595">
    <property type="entry name" value="AA_TRANSFER_CLASS_5"/>
    <property type="match status" value="1"/>
</dbReference>
<evidence type="ECO:0000256" key="6">
    <source>
        <dbReference type="ARBA" id="ARBA00022898"/>
    </source>
</evidence>
<dbReference type="InterPro" id="IPR020578">
    <property type="entry name" value="Aminotrans_V_PyrdxlP_BS"/>
</dbReference>
<dbReference type="GO" id="GO:0051536">
    <property type="term" value="F:iron-sulfur cluster binding"/>
    <property type="evidence" value="ECO:0007669"/>
    <property type="project" value="UniProtKB-KW"/>
</dbReference>
<comment type="catalytic activity">
    <reaction evidence="9">
        <text>(sulfur carrier)-H + L-cysteine = (sulfur carrier)-SH + L-alanine</text>
        <dbReference type="Rhea" id="RHEA:43892"/>
        <dbReference type="Rhea" id="RHEA-COMP:14737"/>
        <dbReference type="Rhea" id="RHEA-COMP:14739"/>
        <dbReference type="ChEBI" id="CHEBI:29917"/>
        <dbReference type="ChEBI" id="CHEBI:35235"/>
        <dbReference type="ChEBI" id="CHEBI:57972"/>
        <dbReference type="ChEBI" id="CHEBI:64428"/>
        <dbReference type="EC" id="2.8.1.7"/>
    </reaction>
</comment>
<keyword evidence="4" id="KW-0808">Transferase</keyword>
<evidence type="ECO:0000256" key="9">
    <source>
        <dbReference type="ARBA" id="ARBA00050776"/>
    </source>
</evidence>
<evidence type="ECO:0000256" key="4">
    <source>
        <dbReference type="ARBA" id="ARBA00022679"/>
    </source>
</evidence>
<comment type="similarity">
    <text evidence="2">Belongs to the class-V pyridoxal-phosphate-dependent aminotransferase family. NifS/IscS subfamily.</text>
</comment>
<evidence type="ECO:0000313" key="12">
    <source>
        <dbReference type="EMBL" id="HIV28160.1"/>
    </source>
</evidence>
<dbReference type="EC" id="2.8.1.7" evidence="3"/>
<dbReference type="AlphaFoldDB" id="A0A9D1P956"/>
<proteinExistence type="inferred from homology"/>
<dbReference type="GO" id="GO:0031071">
    <property type="term" value="F:cysteine desulfurase activity"/>
    <property type="evidence" value="ECO:0007669"/>
    <property type="project" value="UniProtKB-EC"/>
</dbReference>
<protein>
    <recommendedName>
        <fullName evidence="3">cysteine desulfurase</fullName>
        <ecNumber evidence="3">2.8.1.7</ecNumber>
    </recommendedName>
</protein>
<comment type="caution">
    <text evidence="12">The sequence shown here is derived from an EMBL/GenBank/DDBJ whole genome shotgun (WGS) entry which is preliminary data.</text>
</comment>